<dbReference type="RefSeq" id="WP_176640439.1">
    <property type="nucleotide sequence ID" value="NZ_JABXXP010000245.1"/>
</dbReference>
<evidence type="ECO:0000313" key="1">
    <source>
        <dbReference type="EMBL" id="NVN11760.1"/>
    </source>
</evidence>
<dbReference type="Proteomes" id="UP000534870">
    <property type="component" value="Unassembled WGS sequence"/>
</dbReference>
<gene>
    <name evidence="1" type="ORF">HUK84_11635</name>
</gene>
<name>A0A7Y7IXU1_9PROT</name>
<protein>
    <submittedName>
        <fullName evidence="1">Uncharacterized protein</fullName>
    </submittedName>
</protein>
<comment type="caution">
    <text evidence="1">The sequence shown here is derived from an EMBL/GenBank/DDBJ whole genome shotgun (WGS) entry which is preliminary data.</text>
</comment>
<proteinExistence type="predicted"/>
<feature type="non-terminal residue" evidence="1">
    <location>
        <position position="1"/>
    </location>
</feature>
<sequence>SVSSPDPLAELRLRRLLRSFGLHAEHCVAALVADDRAALIRESADTLKRLMEIWVACDIPAASVWTELDRRTQVGELLASLNRTPGGRTGRAGRAIPHPWRIRTTKLP</sequence>
<reference evidence="1 2" key="1">
    <citation type="submission" date="2020-06" db="EMBL/GenBank/DDBJ databases">
        <title>Description of novel acetic acid bacteria.</title>
        <authorList>
            <person name="Sombolestani A."/>
        </authorList>
    </citation>
    <scope>NUCLEOTIDE SEQUENCE [LARGE SCALE GENOMIC DNA]</scope>
    <source>
        <strain evidence="1 2">LMG 31431</strain>
    </source>
</reference>
<accession>A0A7Y7IXU1</accession>
<dbReference type="EMBL" id="JABXXP010000245">
    <property type="protein sequence ID" value="NVN11760.1"/>
    <property type="molecule type" value="Genomic_DNA"/>
</dbReference>
<organism evidence="1 2">
    <name type="scientific">Nguyenibacter vanlangensis</name>
    <dbReference type="NCBI Taxonomy" id="1216886"/>
    <lineage>
        <taxon>Bacteria</taxon>
        <taxon>Pseudomonadati</taxon>
        <taxon>Pseudomonadota</taxon>
        <taxon>Alphaproteobacteria</taxon>
        <taxon>Acetobacterales</taxon>
        <taxon>Acetobacteraceae</taxon>
        <taxon>Nguyenibacter</taxon>
    </lineage>
</organism>
<dbReference type="AlphaFoldDB" id="A0A7Y7IXU1"/>
<evidence type="ECO:0000313" key="2">
    <source>
        <dbReference type="Proteomes" id="UP000534870"/>
    </source>
</evidence>